<gene>
    <name evidence="1" type="ORF">BDV26DRAFT_256308</name>
</gene>
<dbReference type="AlphaFoldDB" id="A0A5N7BGW6"/>
<sequence length="88" mass="9821">MSFLILPVISLVMPDWPQWLATTIFWLYHLGSVILSQCSGGSSRHALERKDPLPIQRLFERSLPSGLSPSARLDLVLTLTPHSPLRSA</sequence>
<evidence type="ECO:0000313" key="1">
    <source>
        <dbReference type="EMBL" id="KAE8381005.1"/>
    </source>
</evidence>
<protein>
    <submittedName>
        <fullName evidence="1">Uncharacterized protein</fullName>
    </submittedName>
</protein>
<keyword evidence="2" id="KW-1185">Reference proteome</keyword>
<dbReference type="EMBL" id="ML736175">
    <property type="protein sequence ID" value="KAE8381005.1"/>
    <property type="molecule type" value="Genomic_DNA"/>
</dbReference>
<reference evidence="1 2" key="1">
    <citation type="submission" date="2019-04" db="EMBL/GenBank/DDBJ databases">
        <title>Friends and foes A comparative genomics studyof 23 Aspergillus species from section Flavi.</title>
        <authorList>
            <consortium name="DOE Joint Genome Institute"/>
            <person name="Kjaerbolling I."/>
            <person name="Vesth T."/>
            <person name="Frisvad J.C."/>
            <person name="Nybo J.L."/>
            <person name="Theobald S."/>
            <person name="Kildgaard S."/>
            <person name="Isbrandt T."/>
            <person name="Kuo A."/>
            <person name="Sato A."/>
            <person name="Lyhne E.K."/>
            <person name="Kogle M.E."/>
            <person name="Wiebenga A."/>
            <person name="Kun R.S."/>
            <person name="Lubbers R.J."/>
            <person name="Makela M.R."/>
            <person name="Barry K."/>
            <person name="Chovatia M."/>
            <person name="Clum A."/>
            <person name="Daum C."/>
            <person name="Haridas S."/>
            <person name="He G."/>
            <person name="LaButti K."/>
            <person name="Lipzen A."/>
            <person name="Mondo S."/>
            <person name="Riley R."/>
            <person name="Salamov A."/>
            <person name="Simmons B.A."/>
            <person name="Magnuson J.K."/>
            <person name="Henrissat B."/>
            <person name="Mortensen U.H."/>
            <person name="Larsen T.O."/>
            <person name="Devries R.P."/>
            <person name="Grigoriev I.V."/>
            <person name="Machida M."/>
            <person name="Baker S.E."/>
            <person name="Andersen M.R."/>
        </authorList>
    </citation>
    <scope>NUCLEOTIDE SEQUENCE [LARGE SCALE GENOMIC DNA]</scope>
    <source>
        <strain evidence="1 2">IBT 29228</strain>
    </source>
</reference>
<dbReference type="Proteomes" id="UP000326198">
    <property type="component" value="Unassembled WGS sequence"/>
</dbReference>
<accession>A0A5N7BGW6</accession>
<evidence type="ECO:0000313" key="2">
    <source>
        <dbReference type="Proteomes" id="UP000326198"/>
    </source>
</evidence>
<organism evidence="1 2">
    <name type="scientific">Aspergillus bertholletiae</name>
    <dbReference type="NCBI Taxonomy" id="1226010"/>
    <lineage>
        <taxon>Eukaryota</taxon>
        <taxon>Fungi</taxon>
        <taxon>Dikarya</taxon>
        <taxon>Ascomycota</taxon>
        <taxon>Pezizomycotina</taxon>
        <taxon>Eurotiomycetes</taxon>
        <taxon>Eurotiomycetidae</taxon>
        <taxon>Eurotiales</taxon>
        <taxon>Aspergillaceae</taxon>
        <taxon>Aspergillus</taxon>
        <taxon>Aspergillus subgen. Circumdati</taxon>
    </lineage>
</organism>
<name>A0A5N7BGW6_9EURO</name>
<proteinExistence type="predicted"/>